<keyword evidence="3" id="KW-1185">Reference proteome</keyword>
<dbReference type="GO" id="GO:0034976">
    <property type="term" value="P:response to endoplasmic reticulum stress"/>
    <property type="evidence" value="ECO:0007669"/>
    <property type="project" value="TreeGrafter"/>
</dbReference>
<feature type="transmembrane region" description="Helical" evidence="2">
    <location>
        <begin position="441"/>
        <end position="459"/>
    </location>
</feature>
<dbReference type="AlphaFoldDB" id="A0A914C3K7"/>
<evidence type="ECO:0000313" key="4">
    <source>
        <dbReference type="WBParaSite" id="ACRNAN_Path_1604.g6235.t1"/>
    </source>
</evidence>
<feature type="compositionally biased region" description="Polar residues" evidence="1">
    <location>
        <begin position="558"/>
        <end position="573"/>
    </location>
</feature>
<feature type="transmembrane region" description="Helical" evidence="2">
    <location>
        <begin position="371"/>
        <end position="392"/>
    </location>
</feature>
<sequence length="655" mass="75172">MAEDGRNRGFGGIGLDDETLAGLNINANNLNNNNRFGVIRDRLFQAMLVKVAISYSRHFSFTMRRIIEFIVFIVALSLLATLIYVHIMFNRVPSSCLMNFKDSWPRKGVLRVEVISNLAEFQAREQKLAQEAYLQMQKSTHFRLKDILIHGPIALPPILKRKSKLLTLIKNQNQSEPEISPFSNNLIHELSHSLISFFLKPVGPQANRRIAPEDYEEYDDLELLDEFDEDDLENEGQKRSHMTSNPSPLFHGSTFLPIYNLLEFLDEEYVRPGYVYIVEYSLHYGLLRLKPHLRQEFGIPTMLIRLDAETDKCFGDWKNRFMMRYLVGYEDIIMSSVKALAENETDKGYLRDIINDEHYHFVSVAMTRASYLTALFVMLIFTFAISMLLRFSHHQIFLFIVDLLQMFELNQPLVFPIAPLLTVILALVGMEAIMSEIFNDTSTAFYVILLVWVADQYDAICCHSPVAKRHWLRFFYLYHFAFYAYQYRFNGQYSGLALLTSTFFILHSMIFFFHHYEMPLILYQDRLQRVVHELQHTAPNTPVNIRISTNLGRAATRTISNTSTMRASETSTDSSFTPLSTSASSDQSSTSSSFSDVSGSPDSSQENPRNVPIVADPATVQAGEALAEEIINQTMSELFEMNIMYRDGHGDSTSS</sequence>
<dbReference type="GO" id="GO:0005783">
    <property type="term" value="C:endoplasmic reticulum"/>
    <property type="evidence" value="ECO:0007669"/>
    <property type="project" value="TreeGrafter"/>
</dbReference>
<organism evidence="3 4">
    <name type="scientific">Acrobeloides nanus</name>
    <dbReference type="NCBI Taxonomy" id="290746"/>
    <lineage>
        <taxon>Eukaryota</taxon>
        <taxon>Metazoa</taxon>
        <taxon>Ecdysozoa</taxon>
        <taxon>Nematoda</taxon>
        <taxon>Chromadorea</taxon>
        <taxon>Rhabditida</taxon>
        <taxon>Tylenchina</taxon>
        <taxon>Cephalobomorpha</taxon>
        <taxon>Cephaloboidea</taxon>
        <taxon>Cephalobidae</taxon>
        <taxon>Acrobeloides</taxon>
    </lineage>
</organism>
<name>A0A914C3K7_9BILA</name>
<accession>A0A914C3K7</accession>
<dbReference type="Pfam" id="PF09746">
    <property type="entry name" value="Membralin"/>
    <property type="match status" value="1"/>
</dbReference>
<keyword evidence="2" id="KW-1133">Transmembrane helix</keyword>
<keyword evidence="2" id="KW-0472">Membrane</keyword>
<dbReference type="WBParaSite" id="ACRNAN_Path_1604.g6235.t1">
    <property type="protein sequence ID" value="ACRNAN_Path_1604.g6235.t1"/>
    <property type="gene ID" value="ACRNAN_Path_1604.g6235"/>
</dbReference>
<proteinExistence type="predicted"/>
<reference evidence="4" key="1">
    <citation type="submission" date="2022-11" db="UniProtKB">
        <authorList>
            <consortium name="WormBaseParasite"/>
        </authorList>
    </citation>
    <scope>IDENTIFICATION</scope>
</reference>
<evidence type="ECO:0000313" key="3">
    <source>
        <dbReference type="Proteomes" id="UP000887540"/>
    </source>
</evidence>
<feature type="transmembrane region" description="Helical" evidence="2">
    <location>
        <begin position="413"/>
        <end position="435"/>
    </location>
</feature>
<dbReference type="PANTHER" id="PTHR21650:SF4">
    <property type="entry name" value="MEMBRALIN"/>
    <property type="match status" value="1"/>
</dbReference>
<dbReference type="InterPro" id="IPR019144">
    <property type="entry name" value="Membralin"/>
</dbReference>
<evidence type="ECO:0000256" key="1">
    <source>
        <dbReference type="SAM" id="MobiDB-lite"/>
    </source>
</evidence>
<feature type="compositionally biased region" description="Low complexity" evidence="1">
    <location>
        <begin position="574"/>
        <end position="604"/>
    </location>
</feature>
<feature type="transmembrane region" description="Helical" evidence="2">
    <location>
        <begin position="493"/>
        <end position="513"/>
    </location>
</feature>
<dbReference type="GO" id="GO:1904294">
    <property type="term" value="P:positive regulation of ERAD pathway"/>
    <property type="evidence" value="ECO:0007669"/>
    <property type="project" value="TreeGrafter"/>
</dbReference>
<dbReference type="Proteomes" id="UP000887540">
    <property type="component" value="Unplaced"/>
</dbReference>
<protein>
    <submittedName>
        <fullName evidence="4">Membralin</fullName>
    </submittedName>
</protein>
<feature type="transmembrane region" description="Helical" evidence="2">
    <location>
        <begin position="66"/>
        <end position="89"/>
    </location>
</feature>
<feature type="region of interest" description="Disordered" evidence="1">
    <location>
        <begin position="558"/>
        <end position="613"/>
    </location>
</feature>
<dbReference type="PANTHER" id="PTHR21650">
    <property type="entry name" value="MEMBRALIN/KINETOCHORE PROTEIN NUF2"/>
    <property type="match status" value="1"/>
</dbReference>
<evidence type="ECO:0000256" key="2">
    <source>
        <dbReference type="SAM" id="Phobius"/>
    </source>
</evidence>
<keyword evidence="2" id="KW-0812">Transmembrane</keyword>